<keyword evidence="4" id="KW-0210">Decarboxylase</keyword>
<dbReference type="AlphaFoldDB" id="A0A4S3JUH0"/>
<accession>A0A4S3JUH0</accession>
<dbReference type="GO" id="GO:0046872">
    <property type="term" value="F:metal ion binding"/>
    <property type="evidence" value="ECO:0007669"/>
    <property type="project" value="UniProtKB-KW"/>
</dbReference>
<dbReference type="Gene3D" id="3.40.50.970">
    <property type="match status" value="1"/>
</dbReference>
<evidence type="ECO:0000313" key="8">
    <source>
        <dbReference type="EMBL" id="THC99027.1"/>
    </source>
</evidence>
<comment type="caution">
    <text evidence="8">The sequence shown here is derived from an EMBL/GenBank/DDBJ whole genome shotgun (WGS) entry which is preliminary data.</text>
</comment>
<organism evidence="8 9">
    <name type="scientific">Aspergillus tanneri</name>
    <dbReference type="NCBI Taxonomy" id="1220188"/>
    <lineage>
        <taxon>Eukaryota</taxon>
        <taxon>Fungi</taxon>
        <taxon>Dikarya</taxon>
        <taxon>Ascomycota</taxon>
        <taxon>Pezizomycotina</taxon>
        <taxon>Eurotiomycetes</taxon>
        <taxon>Eurotiomycetidae</taxon>
        <taxon>Eurotiales</taxon>
        <taxon>Aspergillaceae</taxon>
        <taxon>Aspergillus</taxon>
        <taxon>Aspergillus subgen. Circumdati</taxon>
    </lineage>
</organism>
<evidence type="ECO:0000256" key="7">
    <source>
        <dbReference type="ARBA" id="ARBA00023239"/>
    </source>
</evidence>
<dbReference type="InterPro" id="IPR012110">
    <property type="entry name" value="PDC/IPDC-like"/>
</dbReference>
<keyword evidence="6" id="KW-0786">Thiamine pyrophosphate</keyword>
<evidence type="ECO:0000256" key="4">
    <source>
        <dbReference type="ARBA" id="ARBA00022793"/>
    </source>
</evidence>
<dbReference type="Proteomes" id="UP000308092">
    <property type="component" value="Unassembled WGS sequence"/>
</dbReference>
<proteinExistence type="inferred from homology"/>
<dbReference type="EMBL" id="SOSA01000028">
    <property type="protein sequence ID" value="THC99027.1"/>
    <property type="molecule type" value="Genomic_DNA"/>
</dbReference>
<dbReference type="PANTHER" id="PTHR43452:SF30">
    <property type="entry name" value="PYRUVATE DECARBOXYLASE ISOZYME 1-RELATED"/>
    <property type="match status" value="1"/>
</dbReference>
<dbReference type="SUPFAM" id="SSF52518">
    <property type="entry name" value="Thiamin diphosphate-binding fold (THDP-binding)"/>
    <property type="match status" value="1"/>
</dbReference>
<evidence type="ECO:0000256" key="5">
    <source>
        <dbReference type="ARBA" id="ARBA00022842"/>
    </source>
</evidence>
<dbReference type="GO" id="GO:0004737">
    <property type="term" value="F:pyruvate decarboxylase activity"/>
    <property type="evidence" value="ECO:0007669"/>
    <property type="project" value="TreeGrafter"/>
</dbReference>
<evidence type="ECO:0000256" key="2">
    <source>
        <dbReference type="ARBA" id="ARBA00007812"/>
    </source>
</evidence>
<dbReference type="GO" id="GO:0005634">
    <property type="term" value="C:nucleus"/>
    <property type="evidence" value="ECO:0007669"/>
    <property type="project" value="TreeGrafter"/>
</dbReference>
<comment type="similarity">
    <text evidence="2">Belongs to the TPP enzyme family.</text>
</comment>
<sequence length="106" mass="12164">MVRIKLNPVIFVICNKGYTIGRYIHGWDESYNDIQPWDVKGLPTVFGAKGKYKGYKVKTRDKLISFFANKEFFSAPYLQLVEVHMPRDDAMASLKMTAEAVASRNK</sequence>
<comment type="cofactor">
    <cofactor evidence="1">
        <name>thiamine diphosphate</name>
        <dbReference type="ChEBI" id="CHEBI:58937"/>
    </cofactor>
</comment>
<dbReference type="STRING" id="1220188.A0A4S3JUH0"/>
<keyword evidence="9" id="KW-1185">Reference proteome</keyword>
<evidence type="ECO:0000256" key="6">
    <source>
        <dbReference type="ARBA" id="ARBA00023052"/>
    </source>
</evidence>
<dbReference type="InterPro" id="IPR029061">
    <property type="entry name" value="THDP-binding"/>
</dbReference>
<keyword evidence="7" id="KW-0456">Lyase</keyword>
<gene>
    <name evidence="8" type="ORF">EYZ11_001501</name>
</gene>
<dbReference type="GO" id="GO:0000949">
    <property type="term" value="P:aromatic amino acid family catabolic process to alcohol via Ehrlich pathway"/>
    <property type="evidence" value="ECO:0007669"/>
    <property type="project" value="TreeGrafter"/>
</dbReference>
<keyword evidence="5" id="KW-0460">Magnesium</keyword>
<dbReference type="VEuPathDB" id="FungiDB:EYZ11_001501"/>
<dbReference type="GO" id="GO:0005829">
    <property type="term" value="C:cytosol"/>
    <property type="evidence" value="ECO:0007669"/>
    <property type="project" value="TreeGrafter"/>
</dbReference>
<evidence type="ECO:0000313" key="9">
    <source>
        <dbReference type="Proteomes" id="UP000308092"/>
    </source>
</evidence>
<name>A0A4S3JUH0_9EURO</name>
<dbReference type="PANTHER" id="PTHR43452">
    <property type="entry name" value="PYRUVATE DECARBOXYLASE"/>
    <property type="match status" value="1"/>
</dbReference>
<evidence type="ECO:0000256" key="3">
    <source>
        <dbReference type="ARBA" id="ARBA00022723"/>
    </source>
</evidence>
<reference evidence="8 9" key="1">
    <citation type="submission" date="2019-03" db="EMBL/GenBank/DDBJ databases">
        <title>The genome sequence of a newly discovered highly antifungal drug resistant Aspergillus species, Aspergillus tanneri NIH 1004.</title>
        <authorList>
            <person name="Mounaud S."/>
            <person name="Singh I."/>
            <person name="Joardar V."/>
            <person name="Pakala S."/>
            <person name="Pakala S."/>
            <person name="Venepally P."/>
            <person name="Hoover J."/>
            <person name="Nierman W."/>
            <person name="Chung J."/>
            <person name="Losada L."/>
        </authorList>
    </citation>
    <scope>NUCLEOTIDE SEQUENCE [LARGE SCALE GENOMIC DNA]</scope>
    <source>
        <strain evidence="8 9">NIH1004</strain>
    </source>
</reference>
<evidence type="ECO:0000256" key="1">
    <source>
        <dbReference type="ARBA" id="ARBA00001964"/>
    </source>
</evidence>
<evidence type="ECO:0008006" key="10">
    <source>
        <dbReference type="Google" id="ProtNLM"/>
    </source>
</evidence>
<keyword evidence="3" id="KW-0479">Metal-binding</keyword>
<protein>
    <recommendedName>
        <fullName evidence="10">Pyruvate decarboxylase</fullName>
    </recommendedName>
</protein>